<evidence type="ECO:0000256" key="1">
    <source>
        <dbReference type="SAM" id="MobiDB-lite"/>
    </source>
</evidence>
<sequence>MKRFALGLTLGMALLAGCGDPVDPPPPPPPEEKPTGGNVDVSANITQDTTWTANNVYTLKNYVFVESGTLTIEPGTKILGGETSALIITRNAKLNAVGTAEKPIVFTSAQAEGERFPGDWGGVVLLGKARINVSGGQNTVEGFFSTSGDERTKYGGEDDTHDCGKLKYARIEFAGFELAEDNELNGLTVGACGTKTEIDYVQVHKGADDGVEMFGGTANLKHILISQPDDDGLDYDLGYTGKVQFLIVQQNSTVGNRAIEASGNKSSNTATPRSVPEIWNASFLGSNRPAATTGVKQEGLVFNTGAGVKLNNAIVAYFADRAVDVDGAASAQLSETGGLSFKNIIFWDNKDDTKSIGYSANPVKDASGATTNEDATRLSDGSIYKEPEQILAAGNNNLVVDPKLDAAMDVKAPNFKPAAESPALIATSAATPPADGFFDTSATFIGAVGGQDWTAGWTAYPEK</sequence>
<gene>
    <name evidence="2" type="ORF">F0U60_03010</name>
</gene>
<accession>A0ABY9WKA3</accession>
<dbReference type="Proteomes" id="UP001611383">
    <property type="component" value="Chromosome"/>
</dbReference>
<protein>
    <recommendedName>
        <fullName evidence="4">Lipoprotein</fullName>
    </recommendedName>
</protein>
<organism evidence="2 3">
    <name type="scientific">Archangium minus</name>
    <dbReference type="NCBI Taxonomy" id="83450"/>
    <lineage>
        <taxon>Bacteria</taxon>
        <taxon>Pseudomonadati</taxon>
        <taxon>Myxococcota</taxon>
        <taxon>Myxococcia</taxon>
        <taxon>Myxococcales</taxon>
        <taxon>Cystobacterineae</taxon>
        <taxon>Archangiaceae</taxon>
        <taxon>Archangium</taxon>
    </lineage>
</organism>
<dbReference type="PANTHER" id="PTHR41339:SF1">
    <property type="entry name" value="SECRETED PROTEIN"/>
    <property type="match status" value="1"/>
</dbReference>
<keyword evidence="3" id="KW-1185">Reference proteome</keyword>
<evidence type="ECO:0000313" key="2">
    <source>
        <dbReference type="EMBL" id="WNG43181.1"/>
    </source>
</evidence>
<dbReference type="RefSeq" id="WP_395813725.1">
    <property type="nucleotide sequence ID" value="NZ_CP043494.1"/>
</dbReference>
<feature type="region of interest" description="Disordered" evidence="1">
    <location>
        <begin position="18"/>
        <end position="38"/>
    </location>
</feature>
<name>A0ABY9WKA3_9BACT</name>
<dbReference type="EMBL" id="CP043494">
    <property type="protein sequence ID" value="WNG43181.1"/>
    <property type="molecule type" value="Genomic_DNA"/>
</dbReference>
<dbReference type="PANTHER" id="PTHR41339">
    <property type="entry name" value="LIPL48"/>
    <property type="match status" value="1"/>
</dbReference>
<evidence type="ECO:0000313" key="3">
    <source>
        <dbReference type="Proteomes" id="UP001611383"/>
    </source>
</evidence>
<proteinExistence type="predicted"/>
<reference evidence="2 3" key="1">
    <citation type="submission" date="2019-08" db="EMBL/GenBank/DDBJ databases">
        <title>Archangium and Cystobacter genomes.</title>
        <authorList>
            <person name="Chen I.-C.K."/>
            <person name="Wielgoss S."/>
        </authorList>
    </citation>
    <scope>NUCLEOTIDE SEQUENCE [LARGE SCALE GENOMIC DNA]</scope>
    <source>
        <strain evidence="2 3">Cbm 6</strain>
    </source>
</reference>
<dbReference type="PROSITE" id="PS51257">
    <property type="entry name" value="PROKAR_LIPOPROTEIN"/>
    <property type="match status" value="1"/>
</dbReference>
<evidence type="ECO:0008006" key="4">
    <source>
        <dbReference type="Google" id="ProtNLM"/>
    </source>
</evidence>